<evidence type="ECO:0000313" key="1">
    <source>
        <dbReference type="EMBL" id="KAK1858573.1"/>
    </source>
</evidence>
<gene>
    <name evidence="1" type="ORF">I4F81_001174</name>
</gene>
<dbReference type="Proteomes" id="UP000798662">
    <property type="component" value="Chromosome 1"/>
</dbReference>
<keyword evidence="2" id="KW-1185">Reference proteome</keyword>
<organism evidence="1 2">
    <name type="scientific">Pyropia yezoensis</name>
    <name type="common">Susabi-nori</name>
    <name type="synonym">Porphyra yezoensis</name>
    <dbReference type="NCBI Taxonomy" id="2788"/>
    <lineage>
        <taxon>Eukaryota</taxon>
        <taxon>Rhodophyta</taxon>
        <taxon>Bangiophyceae</taxon>
        <taxon>Bangiales</taxon>
        <taxon>Bangiaceae</taxon>
        <taxon>Pyropia</taxon>
    </lineage>
</organism>
<dbReference type="EMBL" id="CM020618">
    <property type="protein sequence ID" value="KAK1858573.1"/>
    <property type="molecule type" value="Genomic_DNA"/>
</dbReference>
<accession>A0ACC3BLW2</accession>
<name>A0ACC3BLW2_PYRYE</name>
<protein>
    <submittedName>
        <fullName evidence="1">Uncharacterized protein</fullName>
    </submittedName>
</protein>
<comment type="caution">
    <text evidence="1">The sequence shown here is derived from an EMBL/GenBank/DDBJ whole genome shotgun (WGS) entry which is preliminary data.</text>
</comment>
<reference evidence="1" key="1">
    <citation type="submission" date="2019-11" db="EMBL/GenBank/DDBJ databases">
        <title>Nori genome reveals adaptations in red seaweeds to the harsh intertidal environment.</title>
        <authorList>
            <person name="Wang D."/>
            <person name="Mao Y."/>
        </authorList>
    </citation>
    <scope>NUCLEOTIDE SEQUENCE</scope>
    <source>
        <tissue evidence="1">Gametophyte</tissue>
    </source>
</reference>
<evidence type="ECO:0000313" key="2">
    <source>
        <dbReference type="Proteomes" id="UP000798662"/>
    </source>
</evidence>
<proteinExistence type="predicted"/>
<sequence length="302" mass="32493">MSSIFVTGPTCRRRGSASSTASSTRPTWRAFRRYRLAKLTFDTALAVAPGGAEPHRLAQSGLDNPLDAPDTMRLRYAAAEAWMTLHRDFVTKAVTGDLSRQLLALLAPSLVPEEHFFAMLAANHPALRARTANDAMRGIVWTQQGVPSEGARPYYVDSRDPDSGEYLLADRVLGMSAMFVRKMRDVLLRGAEHRAARQAEVDNVAAYLARLLELSISLSATERRLRSAAAAERRGATPADHEARVRADAAALVGLVSEQERLADTCPICYDLLGGDSPAAEGGRRAATPGGGRPAARSAGGR</sequence>